<dbReference type="GO" id="GO:0000978">
    <property type="term" value="F:RNA polymerase II cis-regulatory region sequence-specific DNA binding"/>
    <property type="evidence" value="ECO:0007669"/>
    <property type="project" value="TreeGrafter"/>
</dbReference>
<dbReference type="InterPro" id="IPR013088">
    <property type="entry name" value="Znf_NHR/GATA"/>
</dbReference>
<dbReference type="InterPro" id="IPR000536">
    <property type="entry name" value="Nucl_hrmn_rcpt_lig-bd"/>
</dbReference>
<dbReference type="STRING" id="283909.R7TU03"/>
<sequence>MDEQEWPIEDCQTYMGAADTRNADATQRSRARNKVCLICGDRAFSCNFGATTCESCKAFFRRHASKNFSTKCDGKCVVSFQTRAHCRACRLQKCYNVGMRQERILTEEQKQRRLMKIKDNRTKRQQTASHSSHHGSDNGEPKQSAANEDWESSMPNYNLVHSGHVSQESNSSHRNTLDCKDLASEFHLKNNVDGFKQDPYSTFQHRQEVQPSSSIEDGACSDVSPDSSSLKSSEENSPLIKNYDCSLLSSLAADQLVGEFNPLFKVDFSSDIFSAMAAQEVNMLVEVFRAFDVSYNKPNSLENPGNFTEFFNMARFAIRQLVKMAKNIHPFKSLVQSDQVELLKTWVLEVMVIKSVKTYDTQRDMWFILGKSGGVTTVSTHLIKNTSPETANFWSTYLKVVASINKFTQKDDLVLMLVTLITLFSTPPTSLVDQKKVSGVRLQYMALLRSYWFAKYHEPSDDLPERVDRLLLEVKRDLGNISALILSTNVADLEPLLLEMFSVNLL</sequence>
<feature type="compositionally biased region" description="Low complexity" evidence="9">
    <location>
        <begin position="221"/>
        <end position="236"/>
    </location>
</feature>
<dbReference type="SUPFAM" id="SSF57716">
    <property type="entry name" value="Glucocorticoid receptor-like (DNA-binding domain)"/>
    <property type="match status" value="1"/>
</dbReference>
<keyword evidence="14" id="KW-1185">Reference proteome</keyword>
<keyword evidence="4" id="KW-0805">Transcription regulation</keyword>
<feature type="compositionally biased region" description="Polar residues" evidence="9">
    <location>
        <begin position="164"/>
        <end position="174"/>
    </location>
</feature>
<dbReference type="InterPro" id="IPR001723">
    <property type="entry name" value="Nuclear_hrmn_rcpt"/>
</dbReference>
<evidence type="ECO:0000256" key="7">
    <source>
        <dbReference type="ARBA" id="ARBA00023170"/>
    </source>
</evidence>
<evidence type="ECO:0000313" key="14">
    <source>
        <dbReference type="Proteomes" id="UP000014760"/>
    </source>
</evidence>
<keyword evidence="1" id="KW-0479">Metal-binding</keyword>
<reference evidence="12 14" key="2">
    <citation type="journal article" date="2013" name="Nature">
        <title>Insights into bilaterian evolution from three spiralian genomes.</title>
        <authorList>
            <person name="Simakov O."/>
            <person name="Marletaz F."/>
            <person name="Cho S.J."/>
            <person name="Edsinger-Gonzales E."/>
            <person name="Havlak P."/>
            <person name="Hellsten U."/>
            <person name="Kuo D.H."/>
            <person name="Larsson T."/>
            <person name="Lv J."/>
            <person name="Arendt D."/>
            <person name="Savage R."/>
            <person name="Osoegawa K."/>
            <person name="de Jong P."/>
            <person name="Grimwood J."/>
            <person name="Chapman J.A."/>
            <person name="Shapiro H."/>
            <person name="Aerts A."/>
            <person name="Otillar R.P."/>
            <person name="Terry A.Y."/>
            <person name="Boore J.L."/>
            <person name="Grigoriev I.V."/>
            <person name="Lindberg D.R."/>
            <person name="Seaver E.C."/>
            <person name="Weisblat D.A."/>
            <person name="Putnam N.H."/>
            <person name="Rokhsar D.S."/>
        </authorList>
    </citation>
    <scope>NUCLEOTIDE SEQUENCE</scope>
    <source>
        <strain evidence="12 14">I ESC-2004</strain>
    </source>
</reference>
<evidence type="ECO:0000256" key="8">
    <source>
        <dbReference type="ARBA" id="ARBA00023242"/>
    </source>
</evidence>
<reference evidence="13" key="3">
    <citation type="submission" date="2015-06" db="UniProtKB">
        <authorList>
            <consortium name="EnsemblMetazoa"/>
        </authorList>
    </citation>
    <scope>IDENTIFICATION</scope>
</reference>
<dbReference type="InterPro" id="IPR035500">
    <property type="entry name" value="NHR-like_dom_sf"/>
</dbReference>
<dbReference type="Pfam" id="PF00105">
    <property type="entry name" value="zf-C4"/>
    <property type="match status" value="1"/>
</dbReference>
<dbReference type="SMART" id="SM00399">
    <property type="entry name" value="ZnF_C4"/>
    <property type="match status" value="1"/>
</dbReference>
<dbReference type="AlphaFoldDB" id="R7TU03"/>
<feature type="region of interest" description="Disordered" evidence="9">
    <location>
        <begin position="203"/>
        <end position="236"/>
    </location>
</feature>
<dbReference type="PROSITE" id="PS00031">
    <property type="entry name" value="NUCLEAR_REC_DBD_1"/>
    <property type="match status" value="1"/>
</dbReference>
<dbReference type="GO" id="GO:0030154">
    <property type="term" value="P:cell differentiation"/>
    <property type="evidence" value="ECO:0007669"/>
    <property type="project" value="TreeGrafter"/>
</dbReference>
<dbReference type="Gene3D" id="1.10.565.10">
    <property type="entry name" value="Retinoid X Receptor"/>
    <property type="match status" value="1"/>
</dbReference>
<evidence type="ECO:0000256" key="4">
    <source>
        <dbReference type="ARBA" id="ARBA00023015"/>
    </source>
</evidence>
<evidence type="ECO:0000256" key="6">
    <source>
        <dbReference type="ARBA" id="ARBA00023163"/>
    </source>
</evidence>
<evidence type="ECO:0000256" key="9">
    <source>
        <dbReference type="SAM" id="MobiDB-lite"/>
    </source>
</evidence>
<evidence type="ECO:0000256" key="5">
    <source>
        <dbReference type="ARBA" id="ARBA00023125"/>
    </source>
</evidence>
<evidence type="ECO:0000313" key="13">
    <source>
        <dbReference type="EnsemblMetazoa" id="CapteP220526"/>
    </source>
</evidence>
<dbReference type="GO" id="GO:0045944">
    <property type="term" value="P:positive regulation of transcription by RNA polymerase II"/>
    <property type="evidence" value="ECO:0007669"/>
    <property type="project" value="TreeGrafter"/>
</dbReference>
<dbReference type="Pfam" id="PF00104">
    <property type="entry name" value="Hormone_recep"/>
    <property type="match status" value="1"/>
</dbReference>
<dbReference type="PANTHER" id="PTHR24082">
    <property type="entry name" value="NUCLEAR HORMONE RECEPTOR"/>
    <property type="match status" value="1"/>
</dbReference>
<dbReference type="InterPro" id="IPR001628">
    <property type="entry name" value="Znf_hrmn_rcpt"/>
</dbReference>
<proteinExistence type="predicted"/>
<dbReference type="InterPro" id="IPR050234">
    <property type="entry name" value="Nuclear_hormone_rcpt_NR1"/>
</dbReference>
<dbReference type="SUPFAM" id="SSF48508">
    <property type="entry name" value="Nuclear receptor ligand-binding domain"/>
    <property type="match status" value="1"/>
</dbReference>
<dbReference type="PRINTS" id="PR00047">
    <property type="entry name" value="STROIDFINGER"/>
</dbReference>
<reference evidence="14" key="1">
    <citation type="submission" date="2012-12" db="EMBL/GenBank/DDBJ databases">
        <authorList>
            <person name="Hellsten U."/>
            <person name="Grimwood J."/>
            <person name="Chapman J.A."/>
            <person name="Shapiro H."/>
            <person name="Aerts A."/>
            <person name="Otillar R.P."/>
            <person name="Terry A.Y."/>
            <person name="Boore J.L."/>
            <person name="Simakov O."/>
            <person name="Marletaz F."/>
            <person name="Cho S.-J."/>
            <person name="Edsinger-Gonzales E."/>
            <person name="Havlak P."/>
            <person name="Kuo D.-H."/>
            <person name="Larsson T."/>
            <person name="Lv J."/>
            <person name="Arendt D."/>
            <person name="Savage R."/>
            <person name="Osoegawa K."/>
            <person name="de Jong P."/>
            <person name="Lindberg D.R."/>
            <person name="Seaver E.C."/>
            <person name="Weisblat D.A."/>
            <person name="Putnam N.H."/>
            <person name="Grigoriev I.V."/>
            <person name="Rokhsar D.S."/>
        </authorList>
    </citation>
    <scope>NUCLEOTIDE SEQUENCE</scope>
    <source>
        <strain evidence="14">I ESC-2004</strain>
    </source>
</reference>
<dbReference type="PANTHER" id="PTHR24082:SF283">
    <property type="entry name" value="NUCLEAR HORMONE RECEPTOR HR96"/>
    <property type="match status" value="1"/>
</dbReference>
<dbReference type="EMBL" id="KB308570">
    <property type="protein sequence ID" value="ELT97373.1"/>
    <property type="molecule type" value="Genomic_DNA"/>
</dbReference>
<dbReference type="Gene3D" id="3.30.50.10">
    <property type="entry name" value="Erythroid Transcription Factor GATA-1, subunit A"/>
    <property type="match status" value="1"/>
</dbReference>
<dbReference type="PROSITE" id="PS51843">
    <property type="entry name" value="NR_LBD"/>
    <property type="match status" value="1"/>
</dbReference>
<dbReference type="GO" id="GO:0004879">
    <property type="term" value="F:nuclear receptor activity"/>
    <property type="evidence" value="ECO:0007669"/>
    <property type="project" value="TreeGrafter"/>
</dbReference>
<feature type="domain" description="NR LBD" evidence="11">
    <location>
        <begin position="280"/>
        <end position="506"/>
    </location>
</feature>
<organism evidence="12">
    <name type="scientific">Capitella teleta</name>
    <name type="common">Polychaete worm</name>
    <dbReference type="NCBI Taxonomy" id="283909"/>
    <lineage>
        <taxon>Eukaryota</taxon>
        <taxon>Metazoa</taxon>
        <taxon>Spiralia</taxon>
        <taxon>Lophotrochozoa</taxon>
        <taxon>Annelida</taxon>
        <taxon>Polychaeta</taxon>
        <taxon>Sedentaria</taxon>
        <taxon>Scolecida</taxon>
        <taxon>Capitellidae</taxon>
        <taxon>Capitella</taxon>
    </lineage>
</organism>
<dbReference type="EMBL" id="AMQN01010921">
    <property type="status" value="NOT_ANNOTATED_CDS"/>
    <property type="molecule type" value="Genomic_DNA"/>
</dbReference>
<evidence type="ECO:0000259" key="11">
    <source>
        <dbReference type="PROSITE" id="PS51843"/>
    </source>
</evidence>
<feature type="compositionally biased region" description="Basic and acidic residues" evidence="9">
    <location>
        <begin position="108"/>
        <end position="122"/>
    </location>
</feature>
<dbReference type="GO" id="GO:0000122">
    <property type="term" value="P:negative regulation of transcription by RNA polymerase II"/>
    <property type="evidence" value="ECO:0007669"/>
    <property type="project" value="TreeGrafter"/>
</dbReference>
<gene>
    <name evidence="12" type="ORF">CAPTEDRAFT_220526</name>
</gene>
<accession>R7TU03</accession>
<keyword evidence="2" id="KW-0863">Zinc-finger</keyword>
<keyword evidence="6" id="KW-0804">Transcription</keyword>
<evidence type="ECO:0000313" key="12">
    <source>
        <dbReference type="EMBL" id="ELT97373.1"/>
    </source>
</evidence>
<evidence type="ECO:0008006" key="15">
    <source>
        <dbReference type="Google" id="ProtNLM"/>
    </source>
</evidence>
<dbReference type="Proteomes" id="UP000014760">
    <property type="component" value="Unassembled WGS sequence"/>
</dbReference>
<evidence type="ECO:0000256" key="3">
    <source>
        <dbReference type="ARBA" id="ARBA00022833"/>
    </source>
</evidence>
<evidence type="ECO:0000259" key="10">
    <source>
        <dbReference type="PROSITE" id="PS51030"/>
    </source>
</evidence>
<keyword evidence="3" id="KW-0862">Zinc</keyword>
<protein>
    <recommendedName>
        <fullName evidence="15">Nuclear receptor domain-containing protein</fullName>
    </recommendedName>
</protein>
<feature type="compositionally biased region" description="Polar residues" evidence="9">
    <location>
        <begin position="203"/>
        <end position="215"/>
    </location>
</feature>
<dbReference type="PRINTS" id="PR00398">
    <property type="entry name" value="STRDHORMONER"/>
</dbReference>
<dbReference type="EnsemblMetazoa" id="CapteT220526">
    <property type="protein sequence ID" value="CapteP220526"/>
    <property type="gene ID" value="CapteG220526"/>
</dbReference>
<dbReference type="OMA" id="FRELHVD"/>
<keyword evidence="8" id="KW-0539">Nucleus</keyword>
<evidence type="ECO:0000256" key="1">
    <source>
        <dbReference type="ARBA" id="ARBA00022723"/>
    </source>
</evidence>
<feature type="region of interest" description="Disordered" evidence="9">
    <location>
        <begin position="108"/>
        <end position="174"/>
    </location>
</feature>
<keyword evidence="5" id="KW-0238">DNA-binding</keyword>
<dbReference type="HOGENOM" id="CLU_007368_12_2_1"/>
<feature type="domain" description="Nuclear receptor" evidence="10">
    <location>
        <begin position="33"/>
        <end position="106"/>
    </location>
</feature>
<dbReference type="GO" id="GO:0008270">
    <property type="term" value="F:zinc ion binding"/>
    <property type="evidence" value="ECO:0007669"/>
    <property type="project" value="UniProtKB-KW"/>
</dbReference>
<evidence type="ECO:0000256" key="2">
    <source>
        <dbReference type="ARBA" id="ARBA00022771"/>
    </source>
</evidence>
<name>R7TU03_CAPTE</name>
<keyword evidence="7" id="KW-0675">Receptor</keyword>
<dbReference type="OrthoDB" id="6352325at2759"/>
<dbReference type="PROSITE" id="PS51030">
    <property type="entry name" value="NUCLEAR_REC_DBD_2"/>
    <property type="match status" value="1"/>
</dbReference>